<accession>A0A699UAC8</accession>
<organism evidence="1">
    <name type="scientific">Tanacetum cinerariifolium</name>
    <name type="common">Dalmatian daisy</name>
    <name type="synonym">Chrysanthemum cinerariifolium</name>
    <dbReference type="NCBI Taxonomy" id="118510"/>
    <lineage>
        <taxon>Eukaryota</taxon>
        <taxon>Viridiplantae</taxon>
        <taxon>Streptophyta</taxon>
        <taxon>Embryophyta</taxon>
        <taxon>Tracheophyta</taxon>
        <taxon>Spermatophyta</taxon>
        <taxon>Magnoliopsida</taxon>
        <taxon>eudicotyledons</taxon>
        <taxon>Gunneridae</taxon>
        <taxon>Pentapetalae</taxon>
        <taxon>asterids</taxon>
        <taxon>campanulids</taxon>
        <taxon>Asterales</taxon>
        <taxon>Asteraceae</taxon>
        <taxon>Asteroideae</taxon>
        <taxon>Anthemideae</taxon>
        <taxon>Anthemidinae</taxon>
        <taxon>Tanacetum</taxon>
    </lineage>
</organism>
<feature type="non-terminal residue" evidence="1">
    <location>
        <position position="1"/>
    </location>
</feature>
<comment type="caution">
    <text evidence="1">The sequence shown here is derived from an EMBL/GenBank/DDBJ whole genome shotgun (WGS) entry which is preliminary data.</text>
</comment>
<proteinExistence type="predicted"/>
<name>A0A699UAC8_TANCI</name>
<sequence length="125" mass="14032">YDPEAVAKYIAVLHALKDLKYPMVDQLESLKDAPIDVIMSSSQLESDTGDDASQWIRELRLSSSQLKIPVYPEVRDPTDPWACKEEILLANAIAANVSAEWYRYPVGGCGYISRDIRGWDLSQVT</sequence>
<protein>
    <submittedName>
        <fullName evidence="1">Uncharacterized protein</fullName>
    </submittedName>
</protein>
<dbReference type="EMBL" id="BKCJ011318177">
    <property type="protein sequence ID" value="GFD19902.1"/>
    <property type="molecule type" value="Genomic_DNA"/>
</dbReference>
<gene>
    <name evidence="1" type="ORF">Tci_891871</name>
</gene>
<dbReference type="AlphaFoldDB" id="A0A699UAC8"/>
<evidence type="ECO:0000313" key="1">
    <source>
        <dbReference type="EMBL" id="GFD19902.1"/>
    </source>
</evidence>
<reference evidence="1" key="1">
    <citation type="journal article" date="2019" name="Sci. Rep.">
        <title>Draft genome of Tanacetum cinerariifolium, the natural source of mosquito coil.</title>
        <authorList>
            <person name="Yamashiro T."/>
            <person name="Shiraishi A."/>
            <person name="Satake H."/>
            <person name="Nakayama K."/>
        </authorList>
    </citation>
    <scope>NUCLEOTIDE SEQUENCE</scope>
</reference>